<dbReference type="InterPro" id="IPR019355">
    <property type="entry name" value="Cell_cycle_regulator_Mat89Bb"/>
</dbReference>
<evidence type="ECO:0000256" key="14">
    <source>
        <dbReference type="ARBA" id="ARBA00030658"/>
    </source>
</evidence>
<keyword evidence="10" id="KW-0175">Coiled coil</keyword>
<sequence>MSFALQNSLYPANHKTIFVLDHTPYFGISCENPIEFDFLKTRGPGFIPMTPISKTLWTSSVISAIEYCRIVWDLFPQGKLVRFIASDTVAHILNTWSPTQQNLTHIMNGMSLIGIPPPPPPIRSVNTQLDHTVLHGLRAAIEALSEPTDIQMQHTKNSQDGPKILNNTRVICITSARDNESMKRLEDIFLTVLNQQNKIASTSDKLLPVHHCHLVIINTFPVNIESQVNNHHPKHLSQILTTEVHSIKAPQIPHKLSSLILEHYDLASTTVIGIPMKEEQNASSSANYDVEIFHASSAHTAILKGNASDSAAIRTIKDGMEYETTTLKWCTPRGVTGSELQNCTSMHRITPVDVNSRPSLCLINFLLNGRSVMLEMPRKAGGKITSHLLAAHGGEIFIHTLCTARSVLEDPPSISEGCGGRVTDYRITDFGLLIKQNTLLPIKTKPSKEETEEPIEKMKTRLNRLTRYWPLTISSTLIFNLKNYFDPLPTLITKDKLTDEEVFQCKKVIYNLISLESKMEPLHPANTGQRVKGQKREEQYKAMWNELETLVKNNLHSENHRSIYTCLLECHKFNFEDDKISDKVELDEALHQLDNIGPGKPDQEIPRASVIRATTDSPMSPPPLTSIAPPLSRTLTNRGGGIYNTQRTLLEIFTLQEKVKSRTEFVGRQTDSLTYKLYSNLKTEDRGPREMEIE</sequence>
<gene>
    <name evidence="19" type="ORF">PHYEVI_LOCUS9415</name>
</gene>
<dbReference type="GO" id="GO:0051321">
    <property type="term" value="P:meiotic cell cycle"/>
    <property type="evidence" value="ECO:0007669"/>
    <property type="project" value="UniProtKB-KW"/>
</dbReference>
<keyword evidence="5" id="KW-0963">Cytoplasm</keyword>
<keyword evidence="4" id="KW-0217">Developmental protein</keyword>
<evidence type="ECO:0000256" key="4">
    <source>
        <dbReference type="ARBA" id="ARBA00022473"/>
    </source>
</evidence>
<evidence type="ECO:0000256" key="7">
    <source>
        <dbReference type="ARBA" id="ARBA00022776"/>
    </source>
</evidence>
<dbReference type="GO" id="GO:0032039">
    <property type="term" value="C:integrator complex"/>
    <property type="evidence" value="ECO:0007669"/>
    <property type="project" value="TreeGrafter"/>
</dbReference>
<dbReference type="Proteomes" id="UP001153712">
    <property type="component" value="Chromosome 6"/>
</dbReference>
<evidence type="ECO:0000256" key="1">
    <source>
        <dbReference type="ARBA" id="ARBA00004123"/>
    </source>
</evidence>
<evidence type="ECO:0000256" key="3">
    <source>
        <dbReference type="ARBA" id="ARBA00020501"/>
    </source>
</evidence>
<evidence type="ECO:0000256" key="11">
    <source>
        <dbReference type="ARBA" id="ARBA00023242"/>
    </source>
</evidence>
<evidence type="ECO:0000256" key="9">
    <source>
        <dbReference type="ARBA" id="ARBA00022871"/>
    </source>
</evidence>
<dbReference type="EMBL" id="OU900099">
    <property type="protein sequence ID" value="CAG9863115.1"/>
    <property type="molecule type" value="Genomic_DNA"/>
</dbReference>
<keyword evidence="12" id="KW-0469">Meiosis</keyword>
<organism evidence="19 20">
    <name type="scientific">Phyllotreta striolata</name>
    <name type="common">Striped flea beetle</name>
    <name type="synonym">Crioceris striolata</name>
    <dbReference type="NCBI Taxonomy" id="444603"/>
    <lineage>
        <taxon>Eukaryota</taxon>
        <taxon>Metazoa</taxon>
        <taxon>Ecdysozoa</taxon>
        <taxon>Arthropoda</taxon>
        <taxon>Hexapoda</taxon>
        <taxon>Insecta</taxon>
        <taxon>Pterygota</taxon>
        <taxon>Neoptera</taxon>
        <taxon>Endopterygota</taxon>
        <taxon>Coleoptera</taxon>
        <taxon>Polyphaga</taxon>
        <taxon>Cucujiformia</taxon>
        <taxon>Chrysomeloidea</taxon>
        <taxon>Chrysomelidae</taxon>
        <taxon>Galerucinae</taxon>
        <taxon>Alticini</taxon>
        <taxon>Phyllotreta</taxon>
    </lineage>
</organism>
<evidence type="ECO:0000313" key="19">
    <source>
        <dbReference type="EMBL" id="CAG9863115.1"/>
    </source>
</evidence>
<keyword evidence="11" id="KW-0539">Nucleus</keyword>
<feature type="region of interest" description="Disordered" evidence="18">
    <location>
        <begin position="613"/>
        <end position="633"/>
    </location>
</feature>
<keyword evidence="6" id="KW-0132">Cell division</keyword>
<keyword evidence="8" id="KW-0221">Differentiation</keyword>
<dbReference type="GO" id="GO:0048471">
    <property type="term" value="C:perinuclear region of cytoplasm"/>
    <property type="evidence" value="ECO:0007669"/>
    <property type="project" value="UniProtKB-SubCell"/>
</dbReference>
<dbReference type="PANTHER" id="PTHR12955:SF1">
    <property type="entry name" value="INTEGRATOR COMPLEX SUBUNIT 13"/>
    <property type="match status" value="1"/>
</dbReference>
<evidence type="ECO:0000256" key="6">
    <source>
        <dbReference type="ARBA" id="ARBA00022618"/>
    </source>
</evidence>
<protein>
    <recommendedName>
        <fullName evidence="3">Protein asunder</fullName>
    </recommendedName>
    <alternativeName>
        <fullName evidence="15">Cell cycle regulator Mat89Bb</fullName>
    </alternativeName>
    <alternativeName>
        <fullName evidence="14">Set apart in position or space protein</fullName>
    </alternativeName>
</protein>
<dbReference type="OrthoDB" id="5844105at2759"/>
<accession>A0A9N9XS95</accession>
<dbReference type="GO" id="GO:0030154">
    <property type="term" value="P:cell differentiation"/>
    <property type="evidence" value="ECO:0007669"/>
    <property type="project" value="UniProtKB-KW"/>
</dbReference>
<dbReference type="GO" id="GO:0051642">
    <property type="term" value="P:centrosome localization"/>
    <property type="evidence" value="ECO:0007669"/>
    <property type="project" value="TreeGrafter"/>
</dbReference>
<evidence type="ECO:0000313" key="20">
    <source>
        <dbReference type="Proteomes" id="UP001153712"/>
    </source>
</evidence>
<evidence type="ECO:0000256" key="5">
    <source>
        <dbReference type="ARBA" id="ARBA00022490"/>
    </source>
</evidence>
<comment type="subunit">
    <text evidence="17">Belongs to the multiprotein complex Integrator, at least composed of IntS1, IntS2, IntS3, IntS4, omd/IntS5, IntS6, defl/IntS7, IntS8, IntS9, IntS10, IntS11, IntS12, asun/IntS13, IntS14 and IntS15. The core complex associates with protein phosphatase 2A subunits mts/PP2A and Pp2A-29B, to form the Integrator-PP2A (INTAC) complex.</text>
</comment>
<keyword evidence="13" id="KW-0131">Cell cycle</keyword>
<dbReference type="AlphaFoldDB" id="A0A9N9XS95"/>
<dbReference type="Pfam" id="PF10221">
    <property type="entry name" value="Mat89Bb"/>
    <property type="match status" value="1"/>
</dbReference>
<name>A0A9N9XS95_PHYSR</name>
<evidence type="ECO:0000256" key="12">
    <source>
        <dbReference type="ARBA" id="ARBA00023254"/>
    </source>
</evidence>
<evidence type="ECO:0000256" key="17">
    <source>
        <dbReference type="ARBA" id="ARBA00065185"/>
    </source>
</evidence>
<evidence type="ECO:0000256" key="2">
    <source>
        <dbReference type="ARBA" id="ARBA00004556"/>
    </source>
</evidence>
<evidence type="ECO:0000256" key="13">
    <source>
        <dbReference type="ARBA" id="ARBA00023306"/>
    </source>
</evidence>
<keyword evidence="20" id="KW-1185">Reference proteome</keyword>
<dbReference type="GO" id="GO:0007346">
    <property type="term" value="P:regulation of mitotic cell cycle"/>
    <property type="evidence" value="ECO:0007669"/>
    <property type="project" value="TreeGrafter"/>
</dbReference>
<evidence type="ECO:0000256" key="18">
    <source>
        <dbReference type="SAM" id="MobiDB-lite"/>
    </source>
</evidence>
<proteinExistence type="inferred from homology"/>
<evidence type="ECO:0000256" key="16">
    <source>
        <dbReference type="ARBA" id="ARBA00061603"/>
    </source>
</evidence>
<dbReference type="GO" id="GO:0051301">
    <property type="term" value="P:cell division"/>
    <property type="evidence" value="ECO:0007669"/>
    <property type="project" value="UniProtKB-KW"/>
</dbReference>
<comment type="similarity">
    <text evidence="16">Belongs to the Integrator subunit 13 family.</text>
</comment>
<reference evidence="19" key="1">
    <citation type="submission" date="2022-01" db="EMBL/GenBank/DDBJ databases">
        <authorList>
            <person name="King R."/>
        </authorList>
    </citation>
    <scope>NUCLEOTIDE SEQUENCE</scope>
</reference>
<dbReference type="GO" id="GO:0007283">
    <property type="term" value="P:spermatogenesis"/>
    <property type="evidence" value="ECO:0007669"/>
    <property type="project" value="UniProtKB-KW"/>
</dbReference>
<evidence type="ECO:0000256" key="15">
    <source>
        <dbReference type="ARBA" id="ARBA00032585"/>
    </source>
</evidence>
<keyword evidence="7" id="KW-0498">Mitosis</keyword>
<comment type="subcellular location">
    <subcellularLocation>
        <location evidence="2">Cytoplasm</location>
        <location evidence="2">Perinuclear region</location>
    </subcellularLocation>
    <subcellularLocation>
        <location evidence="1">Nucleus</location>
    </subcellularLocation>
</comment>
<evidence type="ECO:0000256" key="8">
    <source>
        <dbReference type="ARBA" id="ARBA00022782"/>
    </source>
</evidence>
<dbReference type="PANTHER" id="PTHR12955">
    <property type="entry name" value="SARCOMA ANTIGEN NY-SAR-95-RELATED"/>
    <property type="match status" value="1"/>
</dbReference>
<keyword evidence="9" id="KW-0744">Spermatogenesis</keyword>
<evidence type="ECO:0000256" key="10">
    <source>
        <dbReference type="ARBA" id="ARBA00023054"/>
    </source>
</evidence>